<dbReference type="PROSITE" id="PS50157">
    <property type="entry name" value="ZINC_FINGER_C2H2_2"/>
    <property type="match status" value="5"/>
</dbReference>
<organism evidence="17 18">
    <name type="scientific">Eschrichtius robustus</name>
    <name type="common">California gray whale</name>
    <name type="synonym">Eschrichtius gibbosus</name>
    <dbReference type="NCBI Taxonomy" id="9764"/>
    <lineage>
        <taxon>Eukaryota</taxon>
        <taxon>Metazoa</taxon>
        <taxon>Chordata</taxon>
        <taxon>Craniata</taxon>
        <taxon>Vertebrata</taxon>
        <taxon>Euteleostomi</taxon>
        <taxon>Mammalia</taxon>
        <taxon>Eutheria</taxon>
        <taxon>Laurasiatheria</taxon>
        <taxon>Artiodactyla</taxon>
        <taxon>Whippomorpha</taxon>
        <taxon>Cetacea</taxon>
        <taxon>Mysticeti</taxon>
        <taxon>Eschrichtiidae</taxon>
        <taxon>Eschrichtius</taxon>
    </lineage>
</organism>
<dbReference type="Proteomes" id="UP001159641">
    <property type="component" value="Unassembled WGS sequence"/>
</dbReference>
<dbReference type="PANTHER" id="PTHR24384">
    <property type="entry name" value="FINGER PUTATIVE TRANSCRIPTION FACTOR FAMILY-RELATED"/>
    <property type="match status" value="1"/>
</dbReference>
<dbReference type="PANTHER" id="PTHR24384:SF246">
    <property type="entry name" value="GENE, 19965-RELATED"/>
    <property type="match status" value="1"/>
</dbReference>
<dbReference type="InterPro" id="IPR013087">
    <property type="entry name" value="Znf_C2H2_type"/>
</dbReference>
<dbReference type="InterPro" id="IPR003309">
    <property type="entry name" value="SCAN_dom"/>
</dbReference>
<name>A0AB34I3F9_ESCRO</name>
<evidence type="ECO:0000256" key="6">
    <source>
        <dbReference type="ARBA" id="ARBA00022771"/>
    </source>
</evidence>
<evidence type="ECO:0000256" key="1">
    <source>
        <dbReference type="ARBA" id="ARBA00003767"/>
    </source>
</evidence>
<dbReference type="GO" id="GO:0000978">
    <property type="term" value="F:RNA polymerase II cis-regulatory region sequence-specific DNA binding"/>
    <property type="evidence" value="ECO:0007669"/>
    <property type="project" value="TreeGrafter"/>
</dbReference>
<dbReference type="AlphaFoldDB" id="A0AB34I3F9"/>
<evidence type="ECO:0000259" key="16">
    <source>
        <dbReference type="PROSITE" id="PS50804"/>
    </source>
</evidence>
<feature type="domain" description="C2H2-type" evidence="15">
    <location>
        <begin position="411"/>
        <end position="438"/>
    </location>
</feature>
<dbReference type="CDD" id="cd07936">
    <property type="entry name" value="SCAN"/>
    <property type="match status" value="1"/>
</dbReference>
<dbReference type="Pfam" id="PF00096">
    <property type="entry name" value="zf-C2H2"/>
    <property type="match status" value="3"/>
</dbReference>
<dbReference type="GO" id="GO:0008270">
    <property type="term" value="F:zinc ion binding"/>
    <property type="evidence" value="ECO:0007669"/>
    <property type="project" value="UniProtKB-KW"/>
</dbReference>
<dbReference type="FunFam" id="3.30.160.60:FF:002343">
    <property type="entry name" value="Zinc finger protein 33A"/>
    <property type="match status" value="3"/>
</dbReference>
<comment type="function">
    <text evidence="1">May be involved in transcriptional regulation.</text>
</comment>
<accession>A0AB34I3F9</accession>
<feature type="domain" description="C2H2-type" evidence="15">
    <location>
        <begin position="502"/>
        <end position="529"/>
    </location>
</feature>
<protein>
    <recommendedName>
        <fullName evidence="19">Zinc finger and SCAN domain-containing protein 20</fullName>
    </recommendedName>
</protein>
<keyword evidence="18" id="KW-1185">Reference proteome</keyword>
<dbReference type="FunFam" id="1.10.4020.10:FF:000001">
    <property type="entry name" value="zinc finger protein 263 isoform X1"/>
    <property type="match status" value="1"/>
</dbReference>
<dbReference type="SUPFAM" id="SSF47353">
    <property type="entry name" value="Retrovirus capsid dimerization domain-like"/>
    <property type="match status" value="1"/>
</dbReference>
<comment type="similarity">
    <text evidence="3">Belongs to the krueppel C2H2-type zinc-finger protein family.</text>
</comment>
<keyword evidence="7" id="KW-0862">Zinc</keyword>
<evidence type="ECO:0000256" key="10">
    <source>
        <dbReference type="ARBA" id="ARBA00023163"/>
    </source>
</evidence>
<evidence type="ECO:0000256" key="9">
    <source>
        <dbReference type="ARBA" id="ARBA00023125"/>
    </source>
</evidence>
<dbReference type="FunFam" id="1.10.10.60:FF:000032">
    <property type="entry name" value="Zinc finger and SCAN domain-containing 20"/>
    <property type="match status" value="1"/>
</dbReference>
<dbReference type="Gene3D" id="3.30.160.60">
    <property type="entry name" value="Classic Zinc Finger"/>
    <property type="match status" value="5"/>
</dbReference>
<dbReference type="InterPro" id="IPR050752">
    <property type="entry name" value="C2H2-ZF_domain"/>
</dbReference>
<feature type="region of interest" description="Disordered" evidence="14">
    <location>
        <begin position="321"/>
        <end position="363"/>
    </location>
</feature>
<dbReference type="Gene3D" id="1.10.10.60">
    <property type="entry name" value="Homeodomain-like"/>
    <property type="match status" value="1"/>
</dbReference>
<reference evidence="17 18" key="1">
    <citation type="submission" date="2022-11" db="EMBL/GenBank/DDBJ databases">
        <title>Whole genome sequence of Eschrichtius robustus ER-17-0199.</title>
        <authorList>
            <person name="Bruniche-Olsen A."/>
            <person name="Black A.N."/>
            <person name="Fields C.J."/>
            <person name="Walden K."/>
            <person name="Dewoody J.A."/>
        </authorList>
    </citation>
    <scope>NUCLEOTIDE SEQUENCE [LARGE SCALE GENOMIC DNA]</scope>
    <source>
        <strain evidence="17">ER-17-0199</strain>
        <tissue evidence="17">Blubber</tissue>
    </source>
</reference>
<dbReference type="FunFam" id="3.30.160.60:FF:003000">
    <property type="entry name" value="Zinc finger and SCAN domain-containing 20"/>
    <property type="match status" value="1"/>
</dbReference>
<evidence type="ECO:0000256" key="12">
    <source>
        <dbReference type="PROSITE-ProRule" id="PRU00042"/>
    </source>
</evidence>
<dbReference type="Pfam" id="PF13837">
    <property type="entry name" value="Myb_DNA-bind_4"/>
    <property type="match status" value="1"/>
</dbReference>
<dbReference type="PROSITE" id="PS50804">
    <property type="entry name" value="SCAN_BOX"/>
    <property type="match status" value="1"/>
</dbReference>
<gene>
    <name evidence="17" type="ORF">J1605_017082</name>
</gene>
<feature type="domain" description="C2H2-type" evidence="15">
    <location>
        <begin position="530"/>
        <end position="557"/>
    </location>
</feature>
<dbReference type="SMART" id="SM00355">
    <property type="entry name" value="ZnF_C2H2"/>
    <property type="match status" value="5"/>
</dbReference>
<keyword evidence="6 12" id="KW-0863">Zinc-finger</keyword>
<dbReference type="Gene3D" id="1.10.4020.10">
    <property type="entry name" value="DNA breaking-rejoining enzymes"/>
    <property type="match status" value="1"/>
</dbReference>
<dbReference type="InterPro" id="IPR044822">
    <property type="entry name" value="Myb_DNA-bind_4"/>
</dbReference>
<evidence type="ECO:0000256" key="4">
    <source>
        <dbReference type="ARBA" id="ARBA00022723"/>
    </source>
</evidence>
<proteinExistence type="inferred from homology"/>
<evidence type="ECO:0000256" key="2">
    <source>
        <dbReference type="ARBA" id="ARBA00004123"/>
    </source>
</evidence>
<evidence type="ECO:0000256" key="13">
    <source>
        <dbReference type="PROSITE-ProRule" id="PRU00187"/>
    </source>
</evidence>
<dbReference type="GO" id="GO:0000981">
    <property type="term" value="F:DNA-binding transcription factor activity, RNA polymerase II-specific"/>
    <property type="evidence" value="ECO:0007669"/>
    <property type="project" value="TreeGrafter"/>
</dbReference>
<feature type="domain" description="C2H2-type" evidence="15">
    <location>
        <begin position="439"/>
        <end position="466"/>
    </location>
</feature>
<keyword evidence="11 13" id="KW-0539">Nucleus</keyword>
<dbReference type="InterPro" id="IPR038269">
    <property type="entry name" value="SCAN_sf"/>
</dbReference>
<comment type="subcellular location">
    <subcellularLocation>
        <location evidence="2 13">Nucleus</location>
    </subcellularLocation>
</comment>
<dbReference type="SMART" id="SM00431">
    <property type="entry name" value="SCAN"/>
    <property type="match status" value="1"/>
</dbReference>
<keyword evidence="4" id="KW-0479">Metal-binding</keyword>
<keyword evidence="5" id="KW-0677">Repeat</keyword>
<evidence type="ECO:0000256" key="14">
    <source>
        <dbReference type="SAM" id="MobiDB-lite"/>
    </source>
</evidence>
<evidence type="ECO:0008006" key="19">
    <source>
        <dbReference type="Google" id="ProtNLM"/>
    </source>
</evidence>
<dbReference type="GO" id="GO:0005634">
    <property type="term" value="C:nucleus"/>
    <property type="evidence" value="ECO:0007669"/>
    <property type="project" value="UniProtKB-SubCell"/>
</dbReference>
<feature type="domain" description="C2H2-type" evidence="15">
    <location>
        <begin position="474"/>
        <end position="501"/>
    </location>
</feature>
<keyword evidence="8" id="KW-0805">Transcription regulation</keyword>
<dbReference type="SUPFAM" id="SSF57667">
    <property type="entry name" value="beta-beta-alpha zinc fingers"/>
    <property type="match status" value="3"/>
</dbReference>
<evidence type="ECO:0000313" key="17">
    <source>
        <dbReference type="EMBL" id="KAJ8797880.1"/>
    </source>
</evidence>
<evidence type="ECO:0000313" key="18">
    <source>
        <dbReference type="Proteomes" id="UP001159641"/>
    </source>
</evidence>
<keyword evidence="9" id="KW-0238">DNA-binding</keyword>
<feature type="domain" description="SCAN box" evidence="16">
    <location>
        <begin position="47"/>
        <end position="127"/>
    </location>
</feature>
<dbReference type="InterPro" id="IPR036236">
    <property type="entry name" value="Znf_C2H2_sf"/>
</dbReference>
<keyword evidence="10" id="KW-0804">Transcription</keyword>
<evidence type="ECO:0000256" key="11">
    <source>
        <dbReference type="ARBA" id="ARBA00023242"/>
    </source>
</evidence>
<comment type="caution">
    <text evidence="17">The sequence shown here is derived from an EMBL/GenBank/DDBJ whole genome shotgun (WGS) entry which is preliminary data.</text>
</comment>
<dbReference type="Pfam" id="PF02023">
    <property type="entry name" value="SCAN"/>
    <property type="match status" value="1"/>
</dbReference>
<evidence type="ECO:0000256" key="7">
    <source>
        <dbReference type="ARBA" id="ARBA00022833"/>
    </source>
</evidence>
<evidence type="ECO:0000256" key="5">
    <source>
        <dbReference type="ARBA" id="ARBA00022737"/>
    </source>
</evidence>
<dbReference type="FunFam" id="3.30.160.60:FF:002026">
    <property type="entry name" value="Zinc finger protein 160"/>
    <property type="match status" value="1"/>
</dbReference>
<evidence type="ECO:0000259" key="15">
    <source>
        <dbReference type="PROSITE" id="PS50157"/>
    </source>
</evidence>
<dbReference type="EMBL" id="JAIQCJ010000154">
    <property type="protein sequence ID" value="KAJ8797880.1"/>
    <property type="molecule type" value="Genomic_DNA"/>
</dbReference>
<sequence length="557" mass="63583">MAVAVDEQIQTPQVQEELQIVKLEEDSHWEQEIFFQGIIPGPETSCQHFWYFHYQEASGPWEALIQLQKLCHQWLRPEKCTKEQILELLVLEQFLAVLPQEIQIWVRQKHPESGEEAVALVEDLQKEPGRLGLQAVVKNSQPEPEDQMNHSPKVKLGSFRDSGLPDPQALGLSMENSCDQGTMSSSQVPILRKAKTGDELEWQGLKDEKVAGMHWGYEETNIFLGILSESWIHEKLRTCHRNRQVYRIVAERLRERGFLRTLEQCRYRFKNLQTNYRKARSTHTPGTGPFYDEMDALMSPWTLANTFDAFEVAGGILRTRGDSKENQKAVTGDGNEMTEEPRSLGPQASRGYPNDGVSSVEGSEELWKDSLQDFKEIRKTSCADLETRTENEEDSSQDISEARIHTVGKPYKCPKCGRGFSDHSDLITHQRIHTGEKPYKRGECRTGFTQSAGLITHQRIHTGEKPPIRGEKPYECLECGKRFSDRSNVITHRRIHTGERPYKCGECGESFSQSSSLIIHQRMHTGEKPYGCAECGSRFNNSSRISARQRAHAGERL</sequence>
<dbReference type="PROSITE" id="PS00028">
    <property type="entry name" value="ZINC_FINGER_C2H2_1"/>
    <property type="match status" value="3"/>
</dbReference>
<evidence type="ECO:0000256" key="3">
    <source>
        <dbReference type="ARBA" id="ARBA00006991"/>
    </source>
</evidence>
<evidence type="ECO:0000256" key="8">
    <source>
        <dbReference type="ARBA" id="ARBA00023015"/>
    </source>
</evidence>